<dbReference type="InterPro" id="IPR036680">
    <property type="entry name" value="SPOR-like_sf"/>
</dbReference>
<accession>R4YMR2</accession>
<evidence type="ECO:0000259" key="1">
    <source>
        <dbReference type="PROSITE" id="PS51724"/>
    </source>
</evidence>
<protein>
    <submittedName>
        <fullName evidence="2">Protein involved in sporulation/cell division</fullName>
    </submittedName>
</protein>
<dbReference type="GO" id="GO:0030428">
    <property type="term" value="C:cell septum"/>
    <property type="evidence" value="ECO:0007669"/>
    <property type="project" value="TreeGrafter"/>
</dbReference>
<keyword evidence="3" id="KW-1185">Reference proteome</keyword>
<dbReference type="KEGG" id="oai:OLEAN_C18490"/>
<dbReference type="STRING" id="698738.OLEAN_C18490"/>
<name>R4YMR2_OLEAN</name>
<dbReference type="HOGENOM" id="CLU_068683_2_1_6"/>
<dbReference type="Gene3D" id="3.30.70.1070">
    <property type="entry name" value="Sporulation related repeat"/>
    <property type="match status" value="1"/>
</dbReference>
<reference evidence="2 3" key="1">
    <citation type="journal article" date="2013" name="Nat. Commun.">
        <title>Genome sequence and functional genomic analysis of the oil-degrading bacterium Oleispira antarctica.</title>
        <authorList>
            <person name="Kube M."/>
            <person name="Chernikova T.N."/>
            <person name="Al-Ramahi Y."/>
            <person name="Beloqui A."/>
            <person name="Lopez-Cortez N."/>
            <person name="Guazzaroni M.E."/>
            <person name="Heipieper H.J."/>
            <person name="Klages S."/>
            <person name="Kotsyurbenko O.R."/>
            <person name="Langer I."/>
            <person name="Nechitaylo T.Y."/>
            <person name="Lunsdorf H."/>
            <person name="Fernandez M."/>
            <person name="Juarez S."/>
            <person name="Ciordia S."/>
            <person name="Singer A."/>
            <person name="Kagan O."/>
            <person name="Egorova O."/>
            <person name="Petit P.A."/>
            <person name="Stogios P."/>
            <person name="Kim Y."/>
            <person name="Tchigvintsev A."/>
            <person name="Flick R."/>
            <person name="Denaro R."/>
            <person name="Genovese M."/>
            <person name="Albar J.P."/>
            <person name="Reva O.N."/>
            <person name="Martinez-Gomariz M."/>
            <person name="Tran H."/>
            <person name="Ferrer M."/>
            <person name="Savchenko A."/>
            <person name="Yakunin A.F."/>
            <person name="Yakimov M.M."/>
            <person name="Golyshina O.V."/>
            <person name="Reinhardt R."/>
            <person name="Golyshin P.N."/>
        </authorList>
    </citation>
    <scope>NUCLEOTIDE SEQUENCE [LARGE SCALE GENOMIC DNA]</scope>
</reference>
<dbReference type="PANTHER" id="PTHR38687:SF1">
    <property type="entry name" value="CELL DIVISION PROTEIN DEDD"/>
    <property type="match status" value="1"/>
</dbReference>
<dbReference type="AlphaFoldDB" id="R4YMR2"/>
<evidence type="ECO:0000313" key="3">
    <source>
        <dbReference type="Proteomes" id="UP000032749"/>
    </source>
</evidence>
<dbReference type="PANTHER" id="PTHR38687">
    <property type="entry name" value="CELL DIVISION PROTEIN DEDD-RELATED"/>
    <property type="match status" value="1"/>
</dbReference>
<keyword evidence="2" id="KW-0131">Cell cycle</keyword>
<dbReference type="GO" id="GO:0032153">
    <property type="term" value="C:cell division site"/>
    <property type="evidence" value="ECO:0007669"/>
    <property type="project" value="TreeGrafter"/>
</dbReference>
<dbReference type="GO" id="GO:0032506">
    <property type="term" value="P:cytokinetic process"/>
    <property type="evidence" value="ECO:0007669"/>
    <property type="project" value="TreeGrafter"/>
</dbReference>
<dbReference type="PROSITE" id="PS51724">
    <property type="entry name" value="SPOR"/>
    <property type="match status" value="1"/>
</dbReference>
<proteinExistence type="predicted"/>
<dbReference type="Pfam" id="PF05036">
    <property type="entry name" value="SPOR"/>
    <property type="match status" value="1"/>
</dbReference>
<dbReference type="Proteomes" id="UP000032749">
    <property type="component" value="Chromosome"/>
</dbReference>
<evidence type="ECO:0000313" key="2">
    <source>
        <dbReference type="EMBL" id="CCK76025.1"/>
    </source>
</evidence>
<dbReference type="InterPro" id="IPR007730">
    <property type="entry name" value="SPOR-like_dom"/>
</dbReference>
<organism evidence="2 3">
    <name type="scientific">Oleispira antarctica RB-8</name>
    <dbReference type="NCBI Taxonomy" id="698738"/>
    <lineage>
        <taxon>Bacteria</taxon>
        <taxon>Pseudomonadati</taxon>
        <taxon>Pseudomonadota</taxon>
        <taxon>Gammaproteobacteria</taxon>
        <taxon>Oceanospirillales</taxon>
        <taxon>Oceanospirillaceae</taxon>
        <taxon>Oleispira</taxon>
    </lineage>
</organism>
<dbReference type="InterPro" id="IPR052521">
    <property type="entry name" value="Cell_div_SPOR-domain"/>
</dbReference>
<gene>
    <name evidence="2" type="ORF">OLEAN_C18490</name>
</gene>
<keyword evidence="2" id="KW-0132">Cell division</keyword>
<dbReference type="EMBL" id="FO203512">
    <property type="protein sequence ID" value="CCK76025.1"/>
    <property type="molecule type" value="Genomic_DNA"/>
</dbReference>
<dbReference type="SUPFAM" id="SSF110997">
    <property type="entry name" value="Sporulation related repeat"/>
    <property type="match status" value="1"/>
</dbReference>
<dbReference type="GO" id="GO:0042834">
    <property type="term" value="F:peptidoglycan binding"/>
    <property type="evidence" value="ECO:0007669"/>
    <property type="project" value="InterPro"/>
</dbReference>
<sequence length="175" mass="19237">MLGAVATVLALALVLPNVLKDNHLDEGDTTLIPVKPETPSWVDEKQSSRVRIELNALETGSFEQKITAPEPQYALQDDPKDPNVAGDRAGLTPQGAPIAWTLQVGAFKSSKNAIELRDSLRTQGYKAYILKNGTGTYDRVYVGPMLQRAKAEHAKAELNQKTGIKNIRLRQYTPE</sequence>
<feature type="domain" description="SPOR" evidence="1">
    <location>
        <begin position="94"/>
        <end position="171"/>
    </location>
</feature>